<keyword evidence="3" id="KW-1185">Reference proteome</keyword>
<feature type="transmembrane region" description="Helical" evidence="1">
    <location>
        <begin position="34"/>
        <end position="52"/>
    </location>
</feature>
<dbReference type="RefSeq" id="WP_217067510.1">
    <property type="nucleotide sequence ID" value="NZ_JAHQCS010000134.1"/>
</dbReference>
<feature type="transmembrane region" description="Helical" evidence="1">
    <location>
        <begin position="147"/>
        <end position="169"/>
    </location>
</feature>
<dbReference type="Pfam" id="PF13346">
    <property type="entry name" value="ABC2_membrane_5"/>
    <property type="match status" value="1"/>
</dbReference>
<name>A0ABS6JJH1_9BACI</name>
<feature type="transmembrane region" description="Helical" evidence="1">
    <location>
        <begin position="113"/>
        <end position="135"/>
    </location>
</feature>
<dbReference type="InterPro" id="IPR025699">
    <property type="entry name" value="ABC2_memb-like"/>
</dbReference>
<organism evidence="2 3">
    <name type="scientific">Evansella tamaricis</name>
    <dbReference type="NCBI Taxonomy" id="2069301"/>
    <lineage>
        <taxon>Bacteria</taxon>
        <taxon>Bacillati</taxon>
        <taxon>Bacillota</taxon>
        <taxon>Bacilli</taxon>
        <taxon>Bacillales</taxon>
        <taxon>Bacillaceae</taxon>
        <taxon>Evansella</taxon>
    </lineage>
</organism>
<protein>
    <submittedName>
        <fullName evidence="2">ABC-2 transporter permease</fullName>
    </submittedName>
</protein>
<evidence type="ECO:0000313" key="2">
    <source>
        <dbReference type="EMBL" id="MBU9713349.1"/>
    </source>
</evidence>
<accession>A0ABS6JJH1</accession>
<dbReference type="Proteomes" id="UP000784880">
    <property type="component" value="Unassembled WGS sequence"/>
</dbReference>
<dbReference type="EMBL" id="JAHQCS010000134">
    <property type="protein sequence ID" value="MBU9713349.1"/>
    <property type="molecule type" value="Genomic_DNA"/>
</dbReference>
<feature type="transmembrane region" description="Helical" evidence="1">
    <location>
        <begin position="181"/>
        <end position="202"/>
    </location>
</feature>
<evidence type="ECO:0000313" key="3">
    <source>
        <dbReference type="Proteomes" id="UP000784880"/>
    </source>
</evidence>
<proteinExistence type="predicted"/>
<keyword evidence="1" id="KW-0472">Membrane</keyword>
<sequence>MTKLNTLELMNLSFLRGIRVIPLIKRDILSTKNVWLFVILAVGGVWAFIYYFTLTRITDLNDFLVIPGFVIVFLGYGLVAHICRVEDLNRVNKRMIQLPVDYRILILSRYGSSFLLIGMVLLANCVLYFLLYILAGSERVQTGNFSNYFFIVFHLLLVIISIYIPFYFSKNSNVATWGMRISTLVWLIYMFFLPSVYFQWTHQQYVPEIYYERLGIYLTLVSIVVLILSYYISLWCYRLKWRNKGSFLPLGNLVICIAVLFMGAAKLAEVNTFTTVKNTLHEIKVEGVHVEAFPTDTVDGLEQYRIFIFPEFSSNQLSLYRDWQYVERGLIIVTVTGTTSDYLGLHGFSIPMETAFSLGSYRGIHDGREHFVTESEAPVLLSEEEKKSFLTHFDESDFIFELESRWLDGKIEMDWIQEDK</sequence>
<feature type="transmembrane region" description="Helical" evidence="1">
    <location>
        <begin position="64"/>
        <end position="85"/>
    </location>
</feature>
<feature type="transmembrane region" description="Helical" evidence="1">
    <location>
        <begin position="247"/>
        <end position="268"/>
    </location>
</feature>
<feature type="transmembrane region" description="Helical" evidence="1">
    <location>
        <begin position="214"/>
        <end position="235"/>
    </location>
</feature>
<gene>
    <name evidence="2" type="ORF">KS419_16600</name>
</gene>
<keyword evidence="1" id="KW-0812">Transmembrane</keyword>
<evidence type="ECO:0000256" key="1">
    <source>
        <dbReference type="SAM" id="Phobius"/>
    </source>
</evidence>
<reference evidence="2 3" key="1">
    <citation type="submission" date="2021-06" db="EMBL/GenBank/DDBJ databases">
        <title>Bacillus sp. RD4P76, an endophyte from a halophyte.</title>
        <authorList>
            <person name="Sun J.-Q."/>
        </authorList>
    </citation>
    <scope>NUCLEOTIDE SEQUENCE [LARGE SCALE GENOMIC DNA]</scope>
    <source>
        <strain evidence="2 3">CGMCC 1.15917</strain>
    </source>
</reference>
<comment type="caution">
    <text evidence="2">The sequence shown here is derived from an EMBL/GenBank/DDBJ whole genome shotgun (WGS) entry which is preliminary data.</text>
</comment>
<keyword evidence="1" id="KW-1133">Transmembrane helix</keyword>